<accession>A0A7R8UAC0</accession>
<dbReference type="GO" id="GO:0006355">
    <property type="term" value="P:regulation of DNA-templated transcription"/>
    <property type="evidence" value="ECO:0007669"/>
    <property type="project" value="InterPro"/>
</dbReference>
<dbReference type="FunFam" id="2.60.200.10:FF:000006">
    <property type="entry name" value="Expansion, isoform A"/>
    <property type="match status" value="1"/>
</dbReference>
<feature type="domain" description="MH2" evidence="2">
    <location>
        <begin position="54"/>
        <end position="254"/>
    </location>
</feature>
<dbReference type="InterPro" id="IPR001132">
    <property type="entry name" value="SMAD_dom_Dwarfin-type"/>
</dbReference>
<dbReference type="GO" id="GO:0050793">
    <property type="term" value="P:regulation of developmental process"/>
    <property type="evidence" value="ECO:0007669"/>
    <property type="project" value="UniProtKB-ARBA"/>
</dbReference>
<dbReference type="Pfam" id="PF03166">
    <property type="entry name" value="MH2"/>
    <property type="match status" value="1"/>
</dbReference>
<protein>
    <recommendedName>
        <fullName evidence="2">MH2 domain-containing protein</fullName>
    </recommendedName>
</protein>
<evidence type="ECO:0000313" key="4">
    <source>
        <dbReference type="Proteomes" id="UP000594454"/>
    </source>
</evidence>
<feature type="region of interest" description="Disordered" evidence="1">
    <location>
        <begin position="240"/>
        <end position="259"/>
    </location>
</feature>
<dbReference type="Gene3D" id="2.60.200.10">
    <property type="match status" value="1"/>
</dbReference>
<gene>
    <name evidence="3" type="ORF">HERILL_LOCUS474</name>
</gene>
<dbReference type="AlphaFoldDB" id="A0A7R8UAC0"/>
<feature type="compositionally biased region" description="Low complexity" evidence="1">
    <location>
        <begin position="242"/>
        <end position="257"/>
    </location>
</feature>
<feature type="compositionally biased region" description="Basic and acidic residues" evidence="1">
    <location>
        <begin position="308"/>
        <end position="318"/>
    </location>
</feature>
<dbReference type="FunCoup" id="A0A7R8UAC0">
    <property type="interactions" value="1"/>
</dbReference>
<dbReference type="PANTHER" id="PTHR22742:SF2">
    <property type="entry name" value="EXPANSION, ISOFORM A-RELATED"/>
    <property type="match status" value="1"/>
</dbReference>
<dbReference type="GO" id="GO:0051239">
    <property type="term" value="P:regulation of multicellular organismal process"/>
    <property type="evidence" value="ECO:0007669"/>
    <property type="project" value="UniProtKB-ARBA"/>
</dbReference>
<dbReference type="InterPro" id="IPR017855">
    <property type="entry name" value="SMAD-like_dom_sf"/>
</dbReference>
<dbReference type="InParanoid" id="A0A7R8UAC0"/>
<dbReference type="InterPro" id="IPR008984">
    <property type="entry name" value="SMAD_FHA_dom_sf"/>
</dbReference>
<sequence length="416" mass="47372">MISRRKILSRSLDNLDDISRTGEEEDVWYDKDKLCRDHIQEVLDKWTQIDDEIWAKIIVFERNRRVAKAYARSPVITINGSKHGFDGMRIGLNGFDNPMRDTKTAEVKKLIGEGFKMKMDETGNILVKRYGKSNVLVQNTLQNANDETVIGADIAKLPNHALQVGKSGKLFDIKKFNLNINRELGRSYPDRRRLERQCLSAVALVKSSDNLLNCPLWILVINVVAIDMLKNKMSAIPKMFDSDNNNRSPPSSSNEDPYSTIDSQAELTELHPAVIQAASKLSTPKYEEVPYEPKPDYEALENDKALKPVRFASKDKNGNKPKQRKKQDDPYYCGLLARIPNFIKSSKPNKKCSSNKEAKMARKISAQYTSQPIPIASVHQYPYSPVYPYKMYPHHHPLSQSQFSLWDARSLISGVD</sequence>
<dbReference type="SUPFAM" id="SSF49879">
    <property type="entry name" value="SMAD/FHA domain"/>
    <property type="match status" value="1"/>
</dbReference>
<dbReference type="PROSITE" id="PS51076">
    <property type="entry name" value="MH2"/>
    <property type="match status" value="1"/>
</dbReference>
<reference evidence="3 4" key="1">
    <citation type="submission" date="2020-11" db="EMBL/GenBank/DDBJ databases">
        <authorList>
            <person name="Wallbank WR R."/>
            <person name="Pardo Diaz C."/>
            <person name="Kozak K."/>
            <person name="Martin S."/>
            <person name="Jiggins C."/>
            <person name="Moest M."/>
            <person name="Warren A I."/>
            <person name="Generalovic N T."/>
            <person name="Byers J.R.P. K."/>
            <person name="Montejo-Kovacevich G."/>
            <person name="Yen C E."/>
        </authorList>
    </citation>
    <scope>NUCLEOTIDE SEQUENCE [LARGE SCALE GENOMIC DNA]</scope>
</reference>
<dbReference type="EMBL" id="LR899009">
    <property type="protein sequence ID" value="CAD7077099.1"/>
    <property type="molecule type" value="Genomic_DNA"/>
</dbReference>
<dbReference type="Proteomes" id="UP000594454">
    <property type="component" value="Chromosome 1"/>
</dbReference>
<dbReference type="GO" id="GO:0009791">
    <property type="term" value="P:post-embryonic development"/>
    <property type="evidence" value="ECO:0007669"/>
    <property type="project" value="UniProtKB-ARBA"/>
</dbReference>
<evidence type="ECO:0000313" key="3">
    <source>
        <dbReference type="EMBL" id="CAD7077099.1"/>
    </source>
</evidence>
<evidence type="ECO:0000259" key="2">
    <source>
        <dbReference type="PROSITE" id="PS51076"/>
    </source>
</evidence>
<dbReference type="OMA" id="FPYKLYP"/>
<organism evidence="3 4">
    <name type="scientific">Hermetia illucens</name>
    <name type="common">Black soldier fly</name>
    <dbReference type="NCBI Taxonomy" id="343691"/>
    <lineage>
        <taxon>Eukaryota</taxon>
        <taxon>Metazoa</taxon>
        <taxon>Ecdysozoa</taxon>
        <taxon>Arthropoda</taxon>
        <taxon>Hexapoda</taxon>
        <taxon>Insecta</taxon>
        <taxon>Pterygota</taxon>
        <taxon>Neoptera</taxon>
        <taxon>Endopterygota</taxon>
        <taxon>Diptera</taxon>
        <taxon>Brachycera</taxon>
        <taxon>Stratiomyomorpha</taxon>
        <taxon>Stratiomyidae</taxon>
        <taxon>Hermetiinae</taxon>
        <taxon>Hermetia</taxon>
    </lineage>
</organism>
<evidence type="ECO:0000256" key="1">
    <source>
        <dbReference type="SAM" id="MobiDB-lite"/>
    </source>
</evidence>
<dbReference type="OrthoDB" id="5973987at2759"/>
<name>A0A7R8UAC0_HERIL</name>
<proteinExistence type="predicted"/>
<feature type="region of interest" description="Disordered" evidence="1">
    <location>
        <begin position="308"/>
        <end position="330"/>
    </location>
</feature>
<dbReference type="PANTHER" id="PTHR22742">
    <property type="entry name" value="EXPANSION, ISOFORM A-RELATED"/>
    <property type="match status" value="1"/>
</dbReference>
<keyword evidence="4" id="KW-1185">Reference proteome</keyword>
<dbReference type="SMART" id="SM00524">
    <property type="entry name" value="DWB"/>
    <property type="match status" value="1"/>
</dbReference>